<feature type="compositionally biased region" description="Low complexity" evidence="2">
    <location>
        <begin position="97"/>
        <end position="106"/>
    </location>
</feature>
<reference evidence="4" key="1">
    <citation type="journal article" date="2019" name="Int. J. Syst. Evol. Microbiol.">
        <title>The Global Catalogue of Microorganisms (GCM) 10K type strain sequencing project: providing services to taxonomists for standard genome sequencing and annotation.</title>
        <authorList>
            <consortium name="The Broad Institute Genomics Platform"/>
            <consortium name="The Broad Institute Genome Sequencing Center for Infectious Disease"/>
            <person name="Wu L."/>
            <person name="Ma J."/>
        </authorList>
    </citation>
    <scope>NUCLEOTIDE SEQUENCE [LARGE SCALE GENOMIC DNA]</scope>
    <source>
        <strain evidence="4">CCM 8896</strain>
    </source>
</reference>
<evidence type="ECO:0000256" key="1">
    <source>
        <dbReference type="SAM" id="Coils"/>
    </source>
</evidence>
<dbReference type="EMBL" id="JBHTOP010000022">
    <property type="protein sequence ID" value="MFD1672170.1"/>
    <property type="molecule type" value="Genomic_DNA"/>
</dbReference>
<feature type="compositionally biased region" description="Basic and acidic residues" evidence="2">
    <location>
        <begin position="15"/>
        <end position="28"/>
    </location>
</feature>
<comment type="caution">
    <text evidence="3">The sequence shown here is derived from an EMBL/GenBank/DDBJ whole genome shotgun (WGS) entry which is preliminary data.</text>
</comment>
<name>A0ABW4J9P3_9LACO</name>
<sequence length="532" mass="60639">MALFGNNPDNNNLQDPKEKRDKQTKRPNESVPQSEFAGLDFDDLNGPSQPSMPTNDPTPYYEAPTAPMTAPTEFAEGQPDFLAENTPHSVNQPAPTPTAAPFKATPDVSPVPPLNPEQNTMPYQSQPTPSATYPWKQTQQQLVNLQQQEDTLKQQLKQELLDQRSFLKHDLRRQNLNLINSQTKVGDGAQKIQSQIDEVNDGLVQWFGTKKIANHVFFNKKRTYYLLEDSLAITNDSVQKGLLGQLKQLFEGMQMALGHISANYNDQLNLVGQELRQQGLLTKNTQLINKYQDLQEYNKNLNHRPVDVPIAGNMSTVHDTENRADKVYDAKQQLIMIIYYQSEKQIHVIEHYRENVVISRDIFDRNGAISATQYFDQSNNKRIIRENFYRTDGSLVLIKSYQDNEPYIQLLSRSNVLMAIFNSELELTLWWLENHVFDAETTILISVDSPLYQPLLTLENRQVEILPILDNYEANTEITDQLMQENAPIDSLLVTQSAAKTYLENNTQHDLDISVLPAGTATPDFEAESQKF</sequence>
<accession>A0ABW4J9P3</accession>
<keyword evidence="4" id="KW-1185">Reference proteome</keyword>
<dbReference type="Proteomes" id="UP001597267">
    <property type="component" value="Unassembled WGS sequence"/>
</dbReference>
<keyword evidence="1" id="KW-0175">Coiled coil</keyword>
<evidence type="ECO:0000313" key="4">
    <source>
        <dbReference type="Proteomes" id="UP001597267"/>
    </source>
</evidence>
<gene>
    <name evidence="3" type="ORF">ACFQ5M_08680</name>
</gene>
<feature type="compositionally biased region" description="Polar residues" evidence="2">
    <location>
        <begin position="116"/>
        <end position="131"/>
    </location>
</feature>
<evidence type="ECO:0000313" key="3">
    <source>
        <dbReference type="EMBL" id="MFD1672170.1"/>
    </source>
</evidence>
<protein>
    <submittedName>
        <fullName evidence="3">Uncharacterized protein</fullName>
    </submittedName>
</protein>
<evidence type="ECO:0000256" key="2">
    <source>
        <dbReference type="SAM" id="MobiDB-lite"/>
    </source>
</evidence>
<feature type="region of interest" description="Disordered" evidence="2">
    <location>
        <begin position="1"/>
        <end position="132"/>
    </location>
</feature>
<proteinExistence type="predicted"/>
<dbReference type="RefSeq" id="WP_125715819.1">
    <property type="nucleotide sequence ID" value="NZ_JBHTOP010000022.1"/>
</dbReference>
<feature type="coiled-coil region" evidence="1">
    <location>
        <begin position="135"/>
        <end position="162"/>
    </location>
</feature>
<organism evidence="3 4">
    <name type="scientific">Agrilactobacillus yilanensis</name>
    <dbReference type="NCBI Taxonomy" id="2485997"/>
    <lineage>
        <taxon>Bacteria</taxon>
        <taxon>Bacillati</taxon>
        <taxon>Bacillota</taxon>
        <taxon>Bacilli</taxon>
        <taxon>Lactobacillales</taxon>
        <taxon>Lactobacillaceae</taxon>
        <taxon>Agrilactobacillus</taxon>
    </lineage>
</organism>
<feature type="compositionally biased region" description="Polar residues" evidence="2">
    <location>
        <begin position="46"/>
        <end position="57"/>
    </location>
</feature>